<accession>A0A9Q4DJH7</accession>
<gene>
    <name evidence="1" type="ORF">OYG11_11050</name>
</gene>
<evidence type="ECO:0000313" key="2">
    <source>
        <dbReference type="Proteomes" id="UP001077788"/>
    </source>
</evidence>
<reference evidence="1" key="1">
    <citation type="journal article" date="2021" name="Vet Sci">
        <title>O-Serogroups and Pathovirotypes of Escherichia coli Isolated from Post-Weaning Piglets Showing Diarrhoea and/or Oedema in South Korea.</title>
        <authorList>
            <person name="Byun J.W."/>
            <person name="Moon B.Y."/>
            <person name="Do K.H."/>
            <person name="Lee K."/>
            <person name="Lee H.Y."/>
            <person name="Kim W.I."/>
            <person name="So B."/>
            <person name="Lee W.K."/>
        </authorList>
    </citation>
    <scope>NUCLEOTIDE SEQUENCE</scope>
    <source>
        <strain evidence="1">84/14</strain>
    </source>
</reference>
<evidence type="ECO:0000313" key="1">
    <source>
        <dbReference type="EMBL" id="MCY6524738.1"/>
    </source>
</evidence>
<comment type="caution">
    <text evidence="1">The sequence shown here is derived from an EMBL/GenBank/DDBJ whole genome shotgun (WGS) entry which is preliminary data.</text>
</comment>
<protein>
    <submittedName>
        <fullName evidence="1">Uncharacterized protein</fullName>
    </submittedName>
</protein>
<name>A0A9Q4DJH7_ACTPL</name>
<organism evidence="1 2">
    <name type="scientific">Actinobacillus pleuropneumoniae</name>
    <name type="common">Haemophilus pleuropneumoniae</name>
    <dbReference type="NCBI Taxonomy" id="715"/>
    <lineage>
        <taxon>Bacteria</taxon>
        <taxon>Pseudomonadati</taxon>
        <taxon>Pseudomonadota</taxon>
        <taxon>Gammaproteobacteria</taxon>
        <taxon>Pasteurellales</taxon>
        <taxon>Pasteurellaceae</taxon>
        <taxon>Actinobacillus</taxon>
    </lineage>
</organism>
<reference evidence="1" key="2">
    <citation type="submission" date="2022-12" db="EMBL/GenBank/DDBJ databases">
        <authorList>
            <person name="Kardos G."/>
            <person name="Sarkozi R."/>
            <person name="Laczko L."/>
            <person name="Marton S."/>
            <person name="Makrai L."/>
            <person name="Banyai K."/>
            <person name="Fodor L."/>
        </authorList>
    </citation>
    <scope>NUCLEOTIDE SEQUENCE</scope>
    <source>
        <strain evidence="1">84/14</strain>
    </source>
</reference>
<sequence length="61" mass="6673">EGTCGWPNGSNVVVPVALNSIRVEIGELVLLYSPTKKFDTHLDGRSVAKGWDMSWINSLTI</sequence>
<dbReference type="RefSeq" id="WP_267991779.1">
    <property type="nucleotide sequence ID" value="NZ_JAPQFC010000027.1"/>
</dbReference>
<dbReference type="AlphaFoldDB" id="A0A9Q4DJH7"/>
<feature type="non-terminal residue" evidence="1">
    <location>
        <position position="1"/>
    </location>
</feature>
<dbReference type="Proteomes" id="UP001077788">
    <property type="component" value="Unassembled WGS sequence"/>
</dbReference>
<proteinExistence type="predicted"/>
<dbReference type="EMBL" id="JAPQFC010000027">
    <property type="protein sequence ID" value="MCY6524738.1"/>
    <property type="molecule type" value="Genomic_DNA"/>
</dbReference>